<keyword evidence="1" id="KW-0812">Transmembrane</keyword>
<accession>A0A971M5L7</accession>
<evidence type="ECO:0000313" key="2">
    <source>
        <dbReference type="EMBL" id="NLW36357.1"/>
    </source>
</evidence>
<dbReference type="InterPro" id="IPR032092">
    <property type="entry name" value="PilW"/>
</dbReference>
<gene>
    <name evidence="2" type="ORF">GXY80_12920</name>
</gene>
<evidence type="ECO:0000256" key="1">
    <source>
        <dbReference type="SAM" id="Phobius"/>
    </source>
</evidence>
<reference evidence="2" key="1">
    <citation type="journal article" date="2020" name="Biotechnol. Biofuels">
        <title>New insights from the biogas microbiome by comprehensive genome-resolved metagenomics of nearly 1600 species originating from multiple anaerobic digesters.</title>
        <authorList>
            <person name="Campanaro S."/>
            <person name="Treu L."/>
            <person name="Rodriguez-R L.M."/>
            <person name="Kovalovszki A."/>
            <person name="Ziels R.M."/>
            <person name="Maus I."/>
            <person name="Zhu X."/>
            <person name="Kougias P.G."/>
            <person name="Basile A."/>
            <person name="Luo G."/>
            <person name="Schluter A."/>
            <person name="Konstantinidis K.T."/>
            <person name="Angelidaki I."/>
        </authorList>
    </citation>
    <scope>NUCLEOTIDE SEQUENCE</scope>
    <source>
        <strain evidence="2">AS06rmzACSIP_7</strain>
    </source>
</reference>
<sequence>MKKAKISLWKQDGISIIELMITMTLVVIVLCLNTDTFGVIFKYSRQTNQAVGAQMDRAVGLEMLRTDLEHAGYGLPWSFRNAINYQEAASAGYNDAPSGEPRALVSGNGAGFKGSDYLVIKSPMVGMSDTSQRWSYIVGGQNPRAWGSNDLANDARVIVVSPQGTGEAYGKHLIMDDTAFFTAFNATSFPEAFSPSAGERYVIYGVDRDTDLRMPFNRADYYVASPSKGARTDDSDGCAPNTGILYKATLNHKDGNLSLGMPLVDCVADMQVVYGLDTDSDWAINSRTNDISAMTAADIRAQVREVRVYILSHEGPRDPSFRYPNEKVIIGESKSLGREFTLSTIGTDWQNYRWKVTTLVVRTRSLSS</sequence>
<dbReference type="Pfam" id="PF16074">
    <property type="entry name" value="PilW"/>
    <property type="match status" value="1"/>
</dbReference>
<feature type="transmembrane region" description="Helical" evidence="1">
    <location>
        <begin position="21"/>
        <end position="41"/>
    </location>
</feature>
<evidence type="ECO:0000313" key="3">
    <source>
        <dbReference type="Proteomes" id="UP000777265"/>
    </source>
</evidence>
<organism evidence="2 3">
    <name type="scientific">Syntrophorhabdus aromaticivorans</name>
    <dbReference type="NCBI Taxonomy" id="328301"/>
    <lineage>
        <taxon>Bacteria</taxon>
        <taxon>Pseudomonadati</taxon>
        <taxon>Thermodesulfobacteriota</taxon>
        <taxon>Syntrophorhabdia</taxon>
        <taxon>Syntrophorhabdales</taxon>
        <taxon>Syntrophorhabdaceae</taxon>
        <taxon>Syntrophorhabdus</taxon>
    </lineage>
</organism>
<dbReference type="AlphaFoldDB" id="A0A971M5L7"/>
<dbReference type="Proteomes" id="UP000777265">
    <property type="component" value="Unassembled WGS sequence"/>
</dbReference>
<keyword evidence="1" id="KW-0472">Membrane</keyword>
<dbReference type="EMBL" id="JAAYEE010000239">
    <property type="protein sequence ID" value="NLW36357.1"/>
    <property type="molecule type" value="Genomic_DNA"/>
</dbReference>
<name>A0A971M5L7_9BACT</name>
<proteinExistence type="predicted"/>
<keyword evidence="1" id="KW-1133">Transmembrane helix</keyword>
<comment type="caution">
    <text evidence="2">The sequence shown here is derived from an EMBL/GenBank/DDBJ whole genome shotgun (WGS) entry which is preliminary data.</text>
</comment>
<dbReference type="GO" id="GO:0043683">
    <property type="term" value="P:type IV pilus assembly"/>
    <property type="evidence" value="ECO:0007669"/>
    <property type="project" value="InterPro"/>
</dbReference>
<protein>
    <submittedName>
        <fullName evidence="2">Type II secretion system protein</fullName>
    </submittedName>
</protein>
<reference evidence="2" key="2">
    <citation type="submission" date="2020-01" db="EMBL/GenBank/DDBJ databases">
        <authorList>
            <person name="Campanaro S."/>
        </authorList>
    </citation>
    <scope>NUCLEOTIDE SEQUENCE</scope>
    <source>
        <strain evidence="2">AS06rmzACSIP_7</strain>
    </source>
</reference>